<protein>
    <submittedName>
        <fullName evidence="1">Uncharacterized protein</fullName>
    </submittedName>
</protein>
<evidence type="ECO:0000313" key="2">
    <source>
        <dbReference type="Proteomes" id="UP000001628"/>
    </source>
</evidence>
<reference evidence="1 2" key="1">
    <citation type="journal article" date="2011" name="PLoS Genet.">
        <title>Comparative genomic analysis of human fungal pathogens causing paracoccidioidomycosis.</title>
        <authorList>
            <person name="Desjardins C.A."/>
            <person name="Champion M.D."/>
            <person name="Holder J.W."/>
            <person name="Muszewska A."/>
            <person name="Goldberg J."/>
            <person name="Bailao A.M."/>
            <person name="Brigido M.M."/>
            <person name="Ferreira M.E."/>
            <person name="Garcia A.M."/>
            <person name="Grynberg M."/>
            <person name="Gujja S."/>
            <person name="Heiman D.I."/>
            <person name="Henn M.R."/>
            <person name="Kodira C.D."/>
            <person name="Leon-Narvaez H."/>
            <person name="Longo L.V."/>
            <person name="Ma L.J."/>
            <person name="Malavazi I."/>
            <person name="Matsuo A.L."/>
            <person name="Morais F.V."/>
            <person name="Pereira M."/>
            <person name="Rodriguez-Brito S."/>
            <person name="Sakthikumar S."/>
            <person name="Salem-Izacc S.M."/>
            <person name="Sykes S.M."/>
            <person name="Teixeira M.M."/>
            <person name="Vallejo M.C."/>
            <person name="Walter M.E."/>
            <person name="Yandava C."/>
            <person name="Young S."/>
            <person name="Zeng Q."/>
            <person name="Zucker J."/>
            <person name="Felipe M.S."/>
            <person name="Goldman G.H."/>
            <person name="Haas B.J."/>
            <person name="McEwen J.G."/>
            <person name="Nino-Vega G."/>
            <person name="Puccia R."/>
            <person name="San-Blas G."/>
            <person name="Soares C.M."/>
            <person name="Birren B.W."/>
            <person name="Cuomo C.A."/>
        </authorList>
    </citation>
    <scope>NUCLEOTIDE SEQUENCE [LARGE SCALE GENOMIC DNA]</scope>
    <source>
        <strain evidence="1 2">Pb18</strain>
    </source>
</reference>
<dbReference type="KEGG" id="pbn:PADG_11452"/>
<dbReference type="HOGENOM" id="CLU_1886396_0_0_1"/>
<dbReference type="Proteomes" id="UP000001628">
    <property type="component" value="Unassembled WGS sequence"/>
</dbReference>
<name>A0A0A0HUK8_PARBD</name>
<dbReference type="InParanoid" id="A0A0A0HUK8"/>
<dbReference type="GeneID" id="22587349"/>
<evidence type="ECO:0000313" key="1">
    <source>
        <dbReference type="EMBL" id="KGM92267.1"/>
    </source>
</evidence>
<sequence length="135" mass="14556">MFFEVMFHFYVSCIVRYDPALEHLAPPILKSASHTHPSQLAFSSQLGLSLQTALDLKSGTPHSDQLKGIGSSTSIRGEMMSSAVANSLLNMAFMPRISQIAVARLQMSAEYDSGAGSSNQASEGCIANDVWQSFP</sequence>
<dbReference type="VEuPathDB" id="FungiDB:PADG_11452"/>
<organism evidence="1 2">
    <name type="scientific">Paracoccidioides brasiliensis (strain Pb18)</name>
    <dbReference type="NCBI Taxonomy" id="502780"/>
    <lineage>
        <taxon>Eukaryota</taxon>
        <taxon>Fungi</taxon>
        <taxon>Dikarya</taxon>
        <taxon>Ascomycota</taxon>
        <taxon>Pezizomycotina</taxon>
        <taxon>Eurotiomycetes</taxon>
        <taxon>Eurotiomycetidae</taxon>
        <taxon>Onygenales</taxon>
        <taxon>Ajellomycetaceae</taxon>
        <taxon>Paracoccidioides</taxon>
    </lineage>
</organism>
<gene>
    <name evidence="1" type="ORF">PADG_11452</name>
</gene>
<dbReference type="AlphaFoldDB" id="A0A0A0HUK8"/>
<keyword evidence="2" id="KW-1185">Reference proteome</keyword>
<dbReference type="EMBL" id="KN275959">
    <property type="protein sequence ID" value="KGM92267.1"/>
    <property type="molecule type" value="Genomic_DNA"/>
</dbReference>
<accession>A0A0A0HUK8</accession>
<dbReference type="RefSeq" id="XP_010758923.1">
    <property type="nucleotide sequence ID" value="XM_010760621.1"/>
</dbReference>
<proteinExistence type="predicted"/>